<comment type="similarity">
    <text evidence="2 7">Belongs to the UDP-glucose/GDP-mannose dehydrogenase family.</text>
</comment>
<keyword evidence="4 7" id="KW-0560">Oxidoreductase</keyword>
<evidence type="ECO:0000256" key="9">
    <source>
        <dbReference type="PIRSR" id="PIRSR500134-2"/>
    </source>
</evidence>
<evidence type="ECO:0000259" key="11">
    <source>
        <dbReference type="SMART" id="SM00984"/>
    </source>
</evidence>
<dbReference type="GO" id="GO:0051287">
    <property type="term" value="F:NAD binding"/>
    <property type="evidence" value="ECO:0007669"/>
    <property type="project" value="InterPro"/>
</dbReference>
<evidence type="ECO:0000256" key="2">
    <source>
        <dbReference type="ARBA" id="ARBA00006601"/>
    </source>
</evidence>
<feature type="binding site" evidence="10">
    <location>
        <position position="286"/>
    </location>
    <ligand>
        <name>NAD(+)</name>
        <dbReference type="ChEBI" id="CHEBI:57540"/>
    </ligand>
</feature>
<dbReference type="InterPro" id="IPR014027">
    <property type="entry name" value="UDP-Glc/GDP-Man_DH_C"/>
</dbReference>
<dbReference type="PIRSF" id="PIRSF000124">
    <property type="entry name" value="UDPglc_GDPman_dh"/>
    <property type="match status" value="1"/>
</dbReference>
<dbReference type="InterPro" id="IPR008927">
    <property type="entry name" value="6-PGluconate_DH-like_C_sf"/>
</dbReference>
<feature type="binding site" evidence="9">
    <location>
        <position position="227"/>
    </location>
    <ligand>
        <name>substrate</name>
    </ligand>
</feature>
<evidence type="ECO:0000256" key="5">
    <source>
        <dbReference type="ARBA" id="ARBA00023027"/>
    </source>
</evidence>
<feature type="binding site" evidence="10">
    <location>
        <position position="350"/>
    </location>
    <ligand>
        <name>NAD(+)</name>
        <dbReference type="ChEBI" id="CHEBI:57540"/>
    </ligand>
</feature>
<dbReference type="SUPFAM" id="SSF52413">
    <property type="entry name" value="UDP-glucose/GDP-mannose dehydrogenase C-terminal domain"/>
    <property type="match status" value="1"/>
</dbReference>
<evidence type="ECO:0000256" key="4">
    <source>
        <dbReference type="ARBA" id="ARBA00023002"/>
    </source>
</evidence>
<feature type="binding site" evidence="10">
    <location>
        <position position="160"/>
    </location>
    <ligand>
        <name>NAD(+)</name>
        <dbReference type="ChEBI" id="CHEBI:57540"/>
    </ligand>
</feature>
<dbReference type="AlphaFoldDB" id="A0A6J4VX88"/>
<organism evidence="12">
    <name type="scientific">uncultured Truepera sp</name>
    <dbReference type="NCBI Taxonomy" id="543023"/>
    <lineage>
        <taxon>Bacteria</taxon>
        <taxon>Thermotogati</taxon>
        <taxon>Deinococcota</taxon>
        <taxon>Deinococci</taxon>
        <taxon>Trueperales</taxon>
        <taxon>Trueperaceae</taxon>
        <taxon>Truepera</taxon>
        <taxon>environmental samples</taxon>
    </lineage>
</organism>
<reference evidence="12" key="1">
    <citation type="submission" date="2020-02" db="EMBL/GenBank/DDBJ databases">
        <authorList>
            <person name="Meier V. D."/>
        </authorList>
    </citation>
    <scope>NUCLEOTIDE SEQUENCE</scope>
    <source>
        <strain evidence="12">AVDCRST_MAG86</strain>
    </source>
</reference>
<dbReference type="Gene3D" id="1.20.5.100">
    <property type="entry name" value="Cytochrome c1, transmembrane anchor, C-terminal"/>
    <property type="match status" value="1"/>
</dbReference>
<dbReference type="InterPro" id="IPR028357">
    <property type="entry name" value="UDPglc_DH_bac"/>
</dbReference>
<evidence type="ECO:0000256" key="3">
    <source>
        <dbReference type="ARBA" id="ARBA00012954"/>
    </source>
</evidence>
<dbReference type="EMBL" id="CADCWP010000366">
    <property type="protein sequence ID" value="CAA9588722.1"/>
    <property type="molecule type" value="Genomic_DNA"/>
</dbReference>
<feature type="binding site" evidence="9">
    <location>
        <position position="280"/>
    </location>
    <ligand>
        <name>substrate</name>
    </ligand>
</feature>
<dbReference type="Gene3D" id="3.40.50.720">
    <property type="entry name" value="NAD(P)-binding Rossmann-like Domain"/>
    <property type="match status" value="2"/>
</dbReference>
<dbReference type="GO" id="GO:0000271">
    <property type="term" value="P:polysaccharide biosynthetic process"/>
    <property type="evidence" value="ECO:0007669"/>
    <property type="project" value="InterPro"/>
</dbReference>
<dbReference type="InterPro" id="IPR017476">
    <property type="entry name" value="UDP-Glc/GDP-Man"/>
</dbReference>
<dbReference type="GO" id="GO:0003979">
    <property type="term" value="F:UDP-glucose 6-dehydrogenase activity"/>
    <property type="evidence" value="ECO:0007669"/>
    <property type="project" value="UniProtKB-EC"/>
</dbReference>
<evidence type="ECO:0000256" key="8">
    <source>
        <dbReference type="PIRSR" id="PIRSR500134-1"/>
    </source>
</evidence>
<comment type="catalytic activity">
    <reaction evidence="6 7">
        <text>UDP-alpha-D-glucose + 2 NAD(+) + H2O = UDP-alpha-D-glucuronate + 2 NADH + 3 H(+)</text>
        <dbReference type="Rhea" id="RHEA:23596"/>
        <dbReference type="ChEBI" id="CHEBI:15377"/>
        <dbReference type="ChEBI" id="CHEBI:15378"/>
        <dbReference type="ChEBI" id="CHEBI:57540"/>
        <dbReference type="ChEBI" id="CHEBI:57945"/>
        <dbReference type="ChEBI" id="CHEBI:58052"/>
        <dbReference type="ChEBI" id="CHEBI:58885"/>
        <dbReference type="EC" id="1.1.1.22"/>
    </reaction>
</comment>
<feature type="binding site" evidence="9">
    <location>
        <position position="343"/>
    </location>
    <ligand>
        <name>substrate</name>
    </ligand>
</feature>
<dbReference type="PANTHER" id="PTHR43750:SF3">
    <property type="entry name" value="UDP-GLUCOSE 6-DEHYDROGENASE TUAD"/>
    <property type="match status" value="1"/>
</dbReference>
<feature type="binding site" evidence="9">
    <location>
        <begin position="272"/>
        <end position="276"/>
    </location>
    <ligand>
        <name>substrate</name>
    </ligand>
</feature>
<proteinExistence type="inferred from homology"/>
<dbReference type="PANTHER" id="PTHR43750">
    <property type="entry name" value="UDP-GLUCOSE 6-DEHYDROGENASE TUAD"/>
    <property type="match status" value="1"/>
</dbReference>
<dbReference type="Pfam" id="PF03721">
    <property type="entry name" value="UDPG_MGDP_dh_N"/>
    <property type="match status" value="1"/>
</dbReference>
<dbReference type="NCBIfam" id="TIGR03026">
    <property type="entry name" value="NDP-sugDHase"/>
    <property type="match status" value="1"/>
</dbReference>
<evidence type="ECO:0000256" key="1">
    <source>
        <dbReference type="ARBA" id="ARBA00004701"/>
    </source>
</evidence>
<dbReference type="PIRSF" id="PIRSF500134">
    <property type="entry name" value="UDPglc_DH_bac"/>
    <property type="match status" value="1"/>
</dbReference>
<dbReference type="InterPro" id="IPR036220">
    <property type="entry name" value="UDP-Glc/GDP-Man_DH_C_sf"/>
</dbReference>
<dbReference type="GO" id="GO:0006065">
    <property type="term" value="P:UDP-glucuronate biosynthetic process"/>
    <property type="evidence" value="ECO:0007669"/>
    <property type="project" value="UniProtKB-UniPathway"/>
</dbReference>
<dbReference type="SMART" id="SM00984">
    <property type="entry name" value="UDPG_MGDP_dh_C"/>
    <property type="match status" value="1"/>
</dbReference>
<feature type="domain" description="UDP-glucose/GDP-mannose dehydrogenase C-terminal" evidence="11">
    <location>
        <begin position="336"/>
        <end position="439"/>
    </location>
</feature>
<feature type="binding site" evidence="9">
    <location>
        <begin position="157"/>
        <end position="160"/>
    </location>
    <ligand>
        <name>substrate</name>
    </ligand>
</feature>
<feature type="active site" description="Nucleophile" evidence="8">
    <location>
        <position position="283"/>
    </location>
</feature>
<dbReference type="Pfam" id="PF03720">
    <property type="entry name" value="UDPG_MGDP_dh_C"/>
    <property type="match status" value="1"/>
</dbReference>
<dbReference type="SUPFAM" id="SSF51735">
    <property type="entry name" value="NAD(P)-binding Rossmann-fold domains"/>
    <property type="match status" value="1"/>
</dbReference>
<evidence type="ECO:0000256" key="10">
    <source>
        <dbReference type="PIRSR" id="PIRSR500134-3"/>
    </source>
</evidence>
<comment type="pathway">
    <text evidence="1">Nucleotide-sugar biosynthesis; UDP-alpha-D-glucuronate biosynthesis; UDP-alpha-D-glucuronate from UDP-alpha-D-glucose: step 1/1.</text>
</comment>
<accession>A0A6J4VX88</accession>
<dbReference type="EC" id="1.1.1.22" evidence="3 7"/>
<gene>
    <name evidence="12" type="ORF">AVDCRST_MAG86-4412</name>
</gene>
<protein>
    <recommendedName>
        <fullName evidence="3 7">UDP-glucose 6-dehydrogenase</fullName>
        <ecNumber evidence="3 7">1.1.1.22</ecNumber>
    </recommendedName>
</protein>
<evidence type="ECO:0000256" key="6">
    <source>
        <dbReference type="ARBA" id="ARBA00047473"/>
    </source>
</evidence>
<dbReference type="InterPro" id="IPR014026">
    <property type="entry name" value="UDP-Glc/GDP-Man_DH_dimer"/>
</dbReference>
<keyword evidence="5 7" id="KW-0520">NAD</keyword>
<dbReference type="InterPro" id="IPR036291">
    <property type="entry name" value="NAD(P)-bd_dom_sf"/>
</dbReference>
<dbReference type="SUPFAM" id="SSF48179">
    <property type="entry name" value="6-phosphogluconate dehydrogenase C-terminal domain-like"/>
    <property type="match status" value="1"/>
</dbReference>
<sequence>MNVTIIGTGYVGLTTGVALAYVGHQVTCVDKNPRIVETLRGGQATIHEPGLEELLTLANQAAPHLRFQTDIPALSGQGVVFIAVGTPTKSNGDADLQYVDAAAKEVAERIQSGAELVIVNKSTVPIGSAKHVEGIVHRSLGLRDVDATVWVASNPEFLAEGRAMHDTLYPDRVVIGADDPAPIGMLRTLYAPFLEQTFPDPAETPRPERYTLPALITTTPTSAELTKYAANSFLATKISFINEFSRLSEHVGADITEVARAIGLDSRIGSKFLSAGIGWGGSCFGKDTRAILAAAKSYDYQMPIVEAAISVNERQRLHVIDKLQKHLKVLRGTTIGLLGLAFKGNTDDLRDAPALTLIEHLHERGAVIKVHDPVATFNAKRLFPDLPVDYCHDAKALAAGADALVVVTDWPEYTRLPLTEMKAAMRGTLILDARNLLEPTTVEEAGLTYVGVGR</sequence>
<feature type="binding site" evidence="10">
    <location>
        <position position="123"/>
    </location>
    <ligand>
        <name>NAD(+)</name>
        <dbReference type="ChEBI" id="CHEBI:57540"/>
    </ligand>
</feature>
<dbReference type="InterPro" id="IPR001732">
    <property type="entry name" value="UDP-Glc/GDP-Man_DH_N"/>
</dbReference>
<feature type="binding site" evidence="10">
    <location>
        <position position="30"/>
    </location>
    <ligand>
        <name>NAD(+)</name>
        <dbReference type="ChEBI" id="CHEBI:57540"/>
    </ligand>
</feature>
<evidence type="ECO:0000313" key="12">
    <source>
        <dbReference type="EMBL" id="CAA9588722.1"/>
    </source>
</evidence>
<name>A0A6J4VX88_9DEIN</name>
<dbReference type="Pfam" id="PF00984">
    <property type="entry name" value="UDPG_MGDP_dh"/>
    <property type="match status" value="1"/>
</dbReference>
<dbReference type="UniPathway" id="UPA00038">
    <property type="reaction ID" value="UER00491"/>
</dbReference>
<evidence type="ECO:0000256" key="7">
    <source>
        <dbReference type="PIRNR" id="PIRNR000124"/>
    </source>
</evidence>
<feature type="binding site" evidence="10">
    <location>
        <position position="86"/>
    </location>
    <ligand>
        <name>NAD(+)</name>
        <dbReference type="ChEBI" id="CHEBI:57540"/>
    </ligand>
</feature>